<dbReference type="OrthoDB" id="9811314at2"/>
<evidence type="ECO:0000313" key="4">
    <source>
        <dbReference type="Proteomes" id="UP000190150"/>
    </source>
</evidence>
<feature type="domain" description="Peptidase M16 C-terminal" evidence="2">
    <location>
        <begin position="180"/>
        <end position="356"/>
    </location>
</feature>
<dbReference type="SUPFAM" id="SSF63411">
    <property type="entry name" value="LuxS/MPP-like metallohydrolase"/>
    <property type="match status" value="2"/>
</dbReference>
<gene>
    <name evidence="3" type="ORF">SAMN05660841_02254</name>
</gene>
<dbReference type="InterPro" id="IPR011249">
    <property type="entry name" value="Metalloenz_LuxS/M16"/>
</dbReference>
<dbReference type="InterPro" id="IPR050361">
    <property type="entry name" value="MPP/UQCRC_Complex"/>
</dbReference>
<dbReference type="InterPro" id="IPR011765">
    <property type="entry name" value="Pept_M16_N"/>
</dbReference>
<name>A0A1T5DZM3_9SPHI</name>
<dbReference type="Proteomes" id="UP000190150">
    <property type="component" value="Unassembled WGS sequence"/>
</dbReference>
<reference evidence="4" key="1">
    <citation type="submission" date="2017-02" db="EMBL/GenBank/DDBJ databases">
        <authorList>
            <person name="Varghese N."/>
            <person name="Submissions S."/>
        </authorList>
    </citation>
    <scope>NUCLEOTIDE SEQUENCE [LARGE SCALE GENOMIC DNA]</scope>
    <source>
        <strain evidence="4">DSM 24091</strain>
    </source>
</reference>
<organism evidence="3 4">
    <name type="scientific">Sphingobacterium nematocida</name>
    <dbReference type="NCBI Taxonomy" id="1513896"/>
    <lineage>
        <taxon>Bacteria</taxon>
        <taxon>Pseudomonadati</taxon>
        <taxon>Bacteroidota</taxon>
        <taxon>Sphingobacteriia</taxon>
        <taxon>Sphingobacteriales</taxon>
        <taxon>Sphingobacteriaceae</taxon>
        <taxon>Sphingobacterium</taxon>
    </lineage>
</organism>
<dbReference type="RefSeq" id="WP_079643185.1">
    <property type="nucleotide sequence ID" value="NZ_FUZF01000009.1"/>
</dbReference>
<dbReference type="EMBL" id="FUZF01000009">
    <property type="protein sequence ID" value="SKB76903.1"/>
    <property type="molecule type" value="Genomic_DNA"/>
</dbReference>
<protein>
    <submittedName>
        <fullName evidence="3">Predicted Zn-dependent peptidase</fullName>
    </submittedName>
</protein>
<dbReference type="PANTHER" id="PTHR11851">
    <property type="entry name" value="METALLOPROTEASE"/>
    <property type="match status" value="1"/>
</dbReference>
<dbReference type="AlphaFoldDB" id="A0A1T5DZM3"/>
<dbReference type="STRING" id="1513896.SAMN05660841_02254"/>
<feature type="domain" description="Peptidase M16 N-terminal" evidence="1">
    <location>
        <begin position="67"/>
        <end position="170"/>
    </location>
</feature>
<dbReference type="InterPro" id="IPR007863">
    <property type="entry name" value="Peptidase_M16_C"/>
</dbReference>
<accession>A0A1T5DZM3</accession>
<dbReference type="Pfam" id="PF00675">
    <property type="entry name" value="Peptidase_M16"/>
    <property type="match status" value="1"/>
</dbReference>
<dbReference type="GO" id="GO:0046872">
    <property type="term" value="F:metal ion binding"/>
    <property type="evidence" value="ECO:0007669"/>
    <property type="project" value="InterPro"/>
</dbReference>
<sequence>MLNRSIAPLAQPIKNLDLVQPESVNHINGLHTFLFHAEDLELMKFEFVFENSYDTSRIPLLNVALSSMLKEGTLTRSSAQIAEEIDFYGAYLMPEYSFDYTALSLYTIRKYADKVLPIVADILCNSTFPQEELDTYIRNNKQNLQIALQKNDVVARRLFYQNLFGDNQYGAVATVADYDSIKREQLLDLFQRQIQPKNCTLLIAGKIDDSLRELVDRLFGENWEGKQSAMNGSIVLAESIPSKLLIETKEDALQSAIRMGSYTVGRNHSDFPAIQFVNTLFGGFFGSRLMRNIREDKGYTYSIGSAVISLKHSAFITLSSEVGVDVTKATLVEIEREFGRLTEEQADETEIDLVRNYMQGSLLGSLESIFSHVDKFKAVYFSGLDFSYYRYYQDVLRDMTPKRVQEIAMQYFNFENMVKVIVGKY</sequence>
<evidence type="ECO:0000259" key="2">
    <source>
        <dbReference type="Pfam" id="PF05193"/>
    </source>
</evidence>
<proteinExistence type="predicted"/>
<dbReference type="Pfam" id="PF05193">
    <property type="entry name" value="Peptidase_M16_C"/>
    <property type="match status" value="1"/>
</dbReference>
<evidence type="ECO:0000259" key="1">
    <source>
        <dbReference type="Pfam" id="PF00675"/>
    </source>
</evidence>
<evidence type="ECO:0000313" key="3">
    <source>
        <dbReference type="EMBL" id="SKB76903.1"/>
    </source>
</evidence>
<dbReference type="Gene3D" id="3.30.830.10">
    <property type="entry name" value="Metalloenzyme, LuxS/M16 peptidase-like"/>
    <property type="match status" value="2"/>
</dbReference>
<dbReference type="PANTHER" id="PTHR11851:SF224">
    <property type="entry name" value="PROCESSING PROTEASE"/>
    <property type="match status" value="1"/>
</dbReference>
<keyword evidence="4" id="KW-1185">Reference proteome</keyword>